<evidence type="ECO:0000313" key="3">
    <source>
        <dbReference type="Proteomes" id="UP000190541"/>
    </source>
</evidence>
<dbReference type="PROSITE" id="PS51257">
    <property type="entry name" value="PROKAR_LIPOPROTEIN"/>
    <property type="match status" value="1"/>
</dbReference>
<dbReference type="GO" id="GO:0004553">
    <property type="term" value="F:hydrolase activity, hydrolyzing O-glycosyl compounds"/>
    <property type="evidence" value="ECO:0007669"/>
    <property type="project" value="InterPro"/>
</dbReference>
<dbReference type="AlphaFoldDB" id="A0A1T5C631"/>
<dbReference type="EMBL" id="FUYS01000004">
    <property type="protein sequence ID" value="SKB54799.1"/>
    <property type="molecule type" value="Genomic_DNA"/>
</dbReference>
<dbReference type="RefSeq" id="WP_139378623.1">
    <property type="nucleotide sequence ID" value="NZ_FUYS01000004.1"/>
</dbReference>
<dbReference type="GO" id="GO:0005975">
    <property type="term" value="P:carbohydrate metabolic process"/>
    <property type="evidence" value="ECO:0007669"/>
    <property type="project" value="InterPro"/>
</dbReference>
<dbReference type="Gene3D" id="3.20.20.80">
    <property type="entry name" value="Glycosidases"/>
    <property type="match status" value="1"/>
</dbReference>
<dbReference type="OrthoDB" id="9801077at2"/>
<name>A0A1T5C631_9SPHI</name>
<dbReference type="STRING" id="623280.SAMN05660226_01879"/>
<feature type="domain" description="Glycoside hydrolase family 2 catalytic" evidence="1">
    <location>
        <begin position="70"/>
        <end position="206"/>
    </location>
</feature>
<dbReference type="InterPro" id="IPR006103">
    <property type="entry name" value="Glyco_hydro_2_cat"/>
</dbReference>
<evidence type="ECO:0000259" key="1">
    <source>
        <dbReference type="Pfam" id="PF02836"/>
    </source>
</evidence>
<dbReference type="Proteomes" id="UP000190541">
    <property type="component" value="Unassembled WGS sequence"/>
</dbReference>
<dbReference type="InterPro" id="IPR017853">
    <property type="entry name" value="GH"/>
</dbReference>
<keyword evidence="2" id="KW-0378">Hydrolase</keyword>
<keyword evidence="3" id="KW-1185">Reference proteome</keyword>
<evidence type="ECO:0000313" key="2">
    <source>
        <dbReference type="EMBL" id="SKB54799.1"/>
    </source>
</evidence>
<dbReference type="Pfam" id="PF02836">
    <property type="entry name" value="Glyco_hydro_2_C"/>
    <property type="match status" value="1"/>
</dbReference>
<proteinExistence type="predicted"/>
<dbReference type="SUPFAM" id="SSF51445">
    <property type="entry name" value="(Trans)glycosidases"/>
    <property type="match status" value="1"/>
</dbReference>
<dbReference type="PANTHER" id="PTHR42732">
    <property type="entry name" value="BETA-GALACTOSIDASE"/>
    <property type="match status" value="1"/>
</dbReference>
<dbReference type="InterPro" id="IPR051913">
    <property type="entry name" value="GH2_Domain-Containing"/>
</dbReference>
<accession>A0A1T5C631</accession>
<sequence>MRNTCFFLLLLQVLVACTDAKPRRNAKVFIEKKEGKYTLYRHGKPFEIKGAAGHAQLDLLQQIGGNTIRLWDTVGIAPILKKADELGIAVIVGLPIPESRYMDYYNDSSKVAQQYKDIKALVNRFKDAPALLMWCVGNELSFPYRPAYANFYKAFNGIVDMIHRDDPDHPVTTTMVNFQRKDIFNIKMRTHVDVISFNIFGRITYLRDDLKRFSWLWRGPYLITEWGIDGPWDGTPQTAWGAWIEPTSTDKAEQYRWRYEQQMPLDDSGFLGSLIFYWGQKQETTHTWFSLFDELGHKTEVVAVAEKIWTGKTSVEPAPKIRDMLLAGQDHPASIFLNANEEVEAKVRLVDGSKFTKVIWEVFPEDWHKVEERNNTIKPLPVNGLFRSNEGVDVRFITPDSEGPYRIFATVYDDNGNIATCNMPFYVVGTNEKN</sequence>
<protein>
    <submittedName>
        <fullName evidence="2">Glycosyl hydrolases family 2, TIM barrel domain</fullName>
    </submittedName>
</protein>
<organism evidence="2 3">
    <name type="scientific">Parapedobacter luteus</name>
    <dbReference type="NCBI Taxonomy" id="623280"/>
    <lineage>
        <taxon>Bacteria</taxon>
        <taxon>Pseudomonadati</taxon>
        <taxon>Bacteroidota</taxon>
        <taxon>Sphingobacteriia</taxon>
        <taxon>Sphingobacteriales</taxon>
        <taxon>Sphingobacteriaceae</taxon>
        <taxon>Parapedobacter</taxon>
    </lineage>
</organism>
<reference evidence="2 3" key="1">
    <citation type="submission" date="2017-02" db="EMBL/GenBank/DDBJ databases">
        <authorList>
            <person name="Peterson S.W."/>
        </authorList>
    </citation>
    <scope>NUCLEOTIDE SEQUENCE [LARGE SCALE GENOMIC DNA]</scope>
    <source>
        <strain evidence="2 3">DSM 22899</strain>
    </source>
</reference>
<gene>
    <name evidence="2" type="ORF">SAMN05660226_01879</name>
</gene>